<keyword evidence="4" id="KW-1185">Reference proteome</keyword>
<proteinExistence type="predicted"/>
<accession>A0ABM8VWR4</accession>
<evidence type="ECO:0000313" key="4">
    <source>
        <dbReference type="Proteomes" id="UP000789901"/>
    </source>
</evidence>
<evidence type="ECO:0000313" key="3">
    <source>
        <dbReference type="EMBL" id="CAG8465747.1"/>
    </source>
</evidence>
<keyword evidence="2" id="KW-0812">Transmembrane</keyword>
<dbReference type="Proteomes" id="UP000789901">
    <property type="component" value="Unassembled WGS sequence"/>
</dbReference>
<keyword evidence="2" id="KW-1133">Transmembrane helix</keyword>
<reference evidence="3 4" key="1">
    <citation type="submission" date="2021-06" db="EMBL/GenBank/DDBJ databases">
        <authorList>
            <person name="Kallberg Y."/>
            <person name="Tangrot J."/>
            <person name="Rosling A."/>
        </authorList>
    </citation>
    <scope>NUCLEOTIDE SEQUENCE [LARGE SCALE GENOMIC DNA]</scope>
    <source>
        <strain evidence="3 4">120-4 pot B 10/14</strain>
    </source>
</reference>
<keyword evidence="2" id="KW-0472">Membrane</keyword>
<feature type="compositionally biased region" description="Low complexity" evidence="1">
    <location>
        <begin position="267"/>
        <end position="286"/>
    </location>
</feature>
<protein>
    <submittedName>
        <fullName evidence="3">22865_t:CDS:1</fullName>
    </submittedName>
</protein>
<feature type="transmembrane region" description="Helical" evidence="2">
    <location>
        <begin position="293"/>
        <end position="317"/>
    </location>
</feature>
<evidence type="ECO:0000256" key="1">
    <source>
        <dbReference type="SAM" id="MobiDB-lite"/>
    </source>
</evidence>
<name>A0ABM8VWR4_GIGMA</name>
<evidence type="ECO:0000256" key="2">
    <source>
        <dbReference type="SAM" id="Phobius"/>
    </source>
</evidence>
<comment type="caution">
    <text evidence="3">The sequence shown here is derived from an EMBL/GenBank/DDBJ whole genome shotgun (WGS) entry which is preliminary data.</text>
</comment>
<sequence>MINFYDVKILKEEKLPGGSRPETHPLWKLYICQRGKPSCFILADTYYQSYKPELIENLLIGRVVNLTPDNRKCSVILDAYNRAKVVGANVEAYLAGLGTSELKTLHISRGAIHDFLASYEVTKDNILTHILVNFILHQGINQEIKGQGLIFECSKKEWQQVPNFIKTRTSPKFIDSSNCPFCNKLTAHTGHKQFIKKKGPNYYKRVVIPHEYDKATDTYTKFNHECKLECSNSEMSDEDKQQYEKDINSRNAEKKMYALKYQKLKTKMQGSSKSSKSMKNSVSQKQETTQKPFLTGGTIAIIVVIVLLVAAIIGYMWQKLREEALKQ</sequence>
<organism evidence="3 4">
    <name type="scientific">Gigaspora margarita</name>
    <dbReference type="NCBI Taxonomy" id="4874"/>
    <lineage>
        <taxon>Eukaryota</taxon>
        <taxon>Fungi</taxon>
        <taxon>Fungi incertae sedis</taxon>
        <taxon>Mucoromycota</taxon>
        <taxon>Glomeromycotina</taxon>
        <taxon>Glomeromycetes</taxon>
        <taxon>Diversisporales</taxon>
        <taxon>Gigasporaceae</taxon>
        <taxon>Gigaspora</taxon>
    </lineage>
</organism>
<feature type="region of interest" description="Disordered" evidence="1">
    <location>
        <begin position="265"/>
        <end position="287"/>
    </location>
</feature>
<gene>
    <name evidence="3" type="ORF">GMARGA_LOCUS530</name>
</gene>
<dbReference type="EMBL" id="CAJVQB010000089">
    <property type="protein sequence ID" value="CAG8465747.1"/>
    <property type="molecule type" value="Genomic_DNA"/>
</dbReference>